<evidence type="ECO:0000256" key="1">
    <source>
        <dbReference type="ARBA" id="ARBA00005474"/>
    </source>
</evidence>
<organism evidence="3 4">
    <name type="scientific">Chenopodium quinoa</name>
    <name type="common">Quinoa</name>
    <dbReference type="NCBI Taxonomy" id="63459"/>
    <lineage>
        <taxon>Eukaryota</taxon>
        <taxon>Viridiplantae</taxon>
        <taxon>Streptophyta</taxon>
        <taxon>Embryophyta</taxon>
        <taxon>Tracheophyta</taxon>
        <taxon>Spermatophyta</taxon>
        <taxon>Magnoliopsida</taxon>
        <taxon>eudicotyledons</taxon>
        <taxon>Gunneridae</taxon>
        <taxon>Pentapetalae</taxon>
        <taxon>Caryophyllales</taxon>
        <taxon>Chenopodiaceae</taxon>
        <taxon>Chenopodioideae</taxon>
        <taxon>Atripliceae</taxon>
        <taxon>Chenopodium</taxon>
    </lineage>
</organism>
<dbReference type="OrthoDB" id="684652at2759"/>
<comment type="similarity">
    <text evidence="1">Belongs to the LOB domain-containing protein family.</text>
</comment>
<dbReference type="PROSITE" id="PS50891">
    <property type="entry name" value="LOB"/>
    <property type="match status" value="1"/>
</dbReference>
<dbReference type="EnsemblPlants" id="AUR62021239-RA">
    <property type="protein sequence ID" value="AUR62021239-RA:cds"/>
    <property type="gene ID" value="AUR62021239"/>
</dbReference>
<name>A0A803M0I8_CHEQI</name>
<feature type="domain" description="LOB" evidence="2">
    <location>
        <begin position="5"/>
        <end position="106"/>
    </location>
</feature>
<protein>
    <recommendedName>
        <fullName evidence="2">LOB domain-containing protein</fullName>
    </recommendedName>
</protein>
<evidence type="ECO:0000313" key="3">
    <source>
        <dbReference type="EnsemblPlants" id="AUR62021239-RA:cds"/>
    </source>
</evidence>
<evidence type="ECO:0000313" key="4">
    <source>
        <dbReference type="Proteomes" id="UP000596660"/>
    </source>
</evidence>
<keyword evidence="4" id="KW-1185">Reference proteome</keyword>
<dbReference type="PANTHER" id="PTHR31301">
    <property type="entry name" value="LOB DOMAIN-CONTAINING PROTEIN 4-RELATED"/>
    <property type="match status" value="1"/>
</dbReference>
<dbReference type="Pfam" id="PF03195">
    <property type="entry name" value="LOB"/>
    <property type="match status" value="1"/>
</dbReference>
<dbReference type="InterPro" id="IPR004883">
    <property type="entry name" value="LOB"/>
</dbReference>
<dbReference type="PANTHER" id="PTHR31301:SF120">
    <property type="entry name" value="LOB DOMAIN-CONTAINING PROTEIN 23-RELATED"/>
    <property type="match status" value="1"/>
</dbReference>
<gene>
    <name evidence="3" type="primary">LOC110729498</name>
</gene>
<evidence type="ECO:0000259" key="2">
    <source>
        <dbReference type="PROSITE" id="PS50891"/>
    </source>
</evidence>
<dbReference type="Gramene" id="AUR62021239-RA">
    <property type="protein sequence ID" value="AUR62021239-RA:cds"/>
    <property type="gene ID" value="AUR62021239"/>
</dbReference>
<dbReference type="SMR" id="A0A803M0I8"/>
<dbReference type="Proteomes" id="UP000596660">
    <property type="component" value="Unplaced"/>
</dbReference>
<dbReference type="RefSeq" id="XP_021764922.1">
    <property type="nucleotide sequence ID" value="XM_021909230.1"/>
</dbReference>
<dbReference type="AlphaFoldDB" id="A0A803M0I8"/>
<accession>A0A803M0I8</accession>
<proteinExistence type="inferred from homology"/>
<sequence length="160" mass="18179">MANHSRCAACKYLRKRCPSDCIFLPYFPSNDPKRFENVHKIYGASNIARMLQRIPVHLREDAANCLHYEARCRVEDPVYGCVKVIYQLQQELNMAQNQLVKAQSEIALVLNVYGPPEDYISGPQTSEEDLSSSFENYYTQPNIHGHLPLDPSSLGSLDAM</sequence>
<dbReference type="OMA" id="QTQITCH"/>
<reference evidence="3" key="2">
    <citation type="submission" date="2021-03" db="UniProtKB">
        <authorList>
            <consortium name="EnsemblPlants"/>
        </authorList>
    </citation>
    <scope>IDENTIFICATION</scope>
</reference>
<reference evidence="3" key="1">
    <citation type="journal article" date="2017" name="Nature">
        <title>The genome of Chenopodium quinoa.</title>
        <authorList>
            <person name="Jarvis D.E."/>
            <person name="Ho Y.S."/>
            <person name="Lightfoot D.J."/>
            <person name="Schmoeckel S.M."/>
            <person name="Li B."/>
            <person name="Borm T.J.A."/>
            <person name="Ohyanagi H."/>
            <person name="Mineta K."/>
            <person name="Michell C.T."/>
            <person name="Saber N."/>
            <person name="Kharbatia N.M."/>
            <person name="Rupper R.R."/>
            <person name="Sharp A.R."/>
            <person name="Dally N."/>
            <person name="Boughton B.A."/>
            <person name="Woo Y.H."/>
            <person name="Gao G."/>
            <person name="Schijlen E.G.W.M."/>
            <person name="Guo X."/>
            <person name="Momin A.A."/>
            <person name="Negrao S."/>
            <person name="Al-Babili S."/>
            <person name="Gehring C."/>
            <person name="Roessner U."/>
            <person name="Jung C."/>
            <person name="Murphy K."/>
            <person name="Arold S.T."/>
            <person name="Gojobori T."/>
            <person name="van der Linden C.G."/>
            <person name="van Loo E.N."/>
            <person name="Jellen E.N."/>
            <person name="Maughan P.J."/>
            <person name="Tester M."/>
        </authorList>
    </citation>
    <scope>NUCLEOTIDE SEQUENCE [LARGE SCALE GENOMIC DNA]</scope>
    <source>
        <strain evidence="3">cv. PI 614886</strain>
    </source>
</reference>
<dbReference type="KEGG" id="cqi:110729498"/>
<dbReference type="GeneID" id="110729498"/>